<dbReference type="RefSeq" id="WP_065994306.1">
    <property type="nucleotide sequence ID" value="NZ_CP029397.2"/>
</dbReference>
<dbReference type="OrthoDB" id="6699749at2"/>
<organism evidence="1 2">
    <name type="scientific">Acinetobacter defluvii</name>
    <dbReference type="NCBI Taxonomy" id="1871111"/>
    <lineage>
        <taxon>Bacteria</taxon>
        <taxon>Pseudomonadati</taxon>
        <taxon>Pseudomonadota</taxon>
        <taxon>Gammaproteobacteria</taxon>
        <taxon>Moraxellales</taxon>
        <taxon>Moraxellaceae</taxon>
        <taxon>Acinetobacter</taxon>
    </lineage>
</organism>
<evidence type="ECO:0000313" key="2">
    <source>
        <dbReference type="Proteomes" id="UP000245977"/>
    </source>
</evidence>
<sequence length="232" mass="27271">MTALGFSSEYYHIKIEELLQLSDSNADLQLKNDHPHIQTDDVILFIGKESKSIADSLFQGREVLRQAQQQGLTHFPTWIMFEQRAPQLGILALLKPIRKKYLDFSTQSYEIALSDIIDNHLERNLKTEETAYNYSDRNKWGVPKDQRQSRFHDIDLSFKEHGYDKTYPMAIMLCRGLGVKDKLHQGHHRMFFCRKYNIPYVQVQFLATNSFSGHLKTLFLWLNKTLKYKQVN</sequence>
<gene>
    <name evidence="1" type="ORF">DJ533_05595</name>
</gene>
<evidence type="ECO:0000313" key="1">
    <source>
        <dbReference type="EMBL" id="AWL28093.1"/>
    </source>
</evidence>
<protein>
    <submittedName>
        <fullName evidence="1">Uncharacterized protein</fullName>
    </submittedName>
</protein>
<dbReference type="EMBL" id="CP029397">
    <property type="protein sequence ID" value="AWL28093.1"/>
    <property type="molecule type" value="Genomic_DNA"/>
</dbReference>
<reference evidence="1" key="1">
    <citation type="submission" date="2019-08" db="EMBL/GenBank/DDBJ databases">
        <title>The complete genome of Acinetobacter defluvii strain WCHAD010030.</title>
        <authorList>
            <person name="Hu Y."/>
            <person name="Qin J."/>
            <person name="Feng Y."/>
            <person name="Zong Z."/>
        </authorList>
    </citation>
    <scope>NUCLEOTIDE SEQUENCE</scope>
    <source>
        <strain evidence="1">WCHA30</strain>
    </source>
</reference>
<dbReference type="KEGG" id="adv:DJ533_05595"/>
<name>A0A2S2FAV8_9GAMM</name>
<accession>A0A2S2FAV8</accession>
<dbReference type="AlphaFoldDB" id="A0A2S2FAV8"/>
<dbReference type="STRING" id="1871111.GCA_001704615_00390"/>
<dbReference type="Proteomes" id="UP000245977">
    <property type="component" value="Chromosome"/>
</dbReference>
<keyword evidence="2" id="KW-1185">Reference proteome</keyword>
<proteinExistence type="predicted"/>